<feature type="repeat" description="ANK" evidence="3">
    <location>
        <begin position="1276"/>
        <end position="1308"/>
    </location>
</feature>
<feature type="region of interest" description="Disordered" evidence="5">
    <location>
        <begin position="1"/>
        <end position="58"/>
    </location>
</feature>
<keyword evidence="1" id="KW-0677">Repeat</keyword>
<feature type="repeat" description="ANK" evidence="3">
    <location>
        <begin position="1243"/>
        <end position="1275"/>
    </location>
</feature>
<evidence type="ECO:0000256" key="2">
    <source>
        <dbReference type="ARBA" id="ARBA00023043"/>
    </source>
</evidence>
<dbReference type="PANTHER" id="PTHR24198">
    <property type="entry name" value="ANKYRIN REPEAT AND PROTEIN KINASE DOMAIN-CONTAINING PROTEIN"/>
    <property type="match status" value="1"/>
</dbReference>
<feature type="repeat" description="ANK" evidence="3">
    <location>
        <begin position="1576"/>
        <end position="1608"/>
    </location>
</feature>
<dbReference type="InterPro" id="IPR002110">
    <property type="entry name" value="Ankyrin_rpt"/>
</dbReference>
<proteinExistence type="predicted"/>
<protein>
    <submittedName>
        <fullName evidence="8">Ankyrin repeat-containing domain protein</fullName>
    </submittedName>
</protein>
<dbReference type="SMART" id="SM00248">
    <property type="entry name" value="ANK"/>
    <property type="match status" value="15"/>
</dbReference>
<evidence type="ECO:0000256" key="4">
    <source>
        <dbReference type="SAM" id="Coils"/>
    </source>
</evidence>
<keyword evidence="4" id="KW-0175">Coiled coil</keyword>
<reference evidence="8" key="1">
    <citation type="journal article" date="2020" name="Stud. Mycol.">
        <title>101 Dothideomycetes genomes: a test case for predicting lifestyles and emergence of pathogens.</title>
        <authorList>
            <person name="Haridas S."/>
            <person name="Albert R."/>
            <person name="Binder M."/>
            <person name="Bloem J."/>
            <person name="Labutti K."/>
            <person name="Salamov A."/>
            <person name="Andreopoulos B."/>
            <person name="Baker S."/>
            <person name="Barry K."/>
            <person name="Bills G."/>
            <person name="Bluhm B."/>
            <person name="Cannon C."/>
            <person name="Castanera R."/>
            <person name="Culley D."/>
            <person name="Daum C."/>
            <person name="Ezra D."/>
            <person name="Gonzalez J."/>
            <person name="Henrissat B."/>
            <person name="Kuo A."/>
            <person name="Liang C."/>
            <person name="Lipzen A."/>
            <person name="Lutzoni F."/>
            <person name="Magnuson J."/>
            <person name="Mondo S."/>
            <person name="Nolan M."/>
            <person name="Ohm R."/>
            <person name="Pangilinan J."/>
            <person name="Park H.-J."/>
            <person name="Ramirez L."/>
            <person name="Alfaro M."/>
            <person name="Sun H."/>
            <person name="Tritt A."/>
            <person name="Yoshinaga Y."/>
            <person name="Zwiers L.-H."/>
            <person name="Turgeon B."/>
            <person name="Goodwin S."/>
            <person name="Spatafora J."/>
            <person name="Crous P."/>
            <person name="Grigoriev I."/>
        </authorList>
    </citation>
    <scope>NUCLEOTIDE SEQUENCE</scope>
    <source>
        <strain evidence="8">CBS 627.86</strain>
    </source>
</reference>
<evidence type="ECO:0000256" key="5">
    <source>
        <dbReference type="SAM" id="MobiDB-lite"/>
    </source>
</evidence>
<evidence type="ECO:0000313" key="9">
    <source>
        <dbReference type="Proteomes" id="UP000799770"/>
    </source>
</evidence>
<name>A0A6A5YQ12_9PLEO</name>
<evidence type="ECO:0000259" key="7">
    <source>
        <dbReference type="Pfam" id="PF24883"/>
    </source>
</evidence>
<accession>A0A6A5YQ12</accession>
<organism evidence="8 9">
    <name type="scientific">Lophiotrema nucula</name>
    <dbReference type="NCBI Taxonomy" id="690887"/>
    <lineage>
        <taxon>Eukaryota</taxon>
        <taxon>Fungi</taxon>
        <taxon>Dikarya</taxon>
        <taxon>Ascomycota</taxon>
        <taxon>Pezizomycotina</taxon>
        <taxon>Dothideomycetes</taxon>
        <taxon>Pleosporomycetidae</taxon>
        <taxon>Pleosporales</taxon>
        <taxon>Lophiotremataceae</taxon>
        <taxon>Lophiotrema</taxon>
    </lineage>
</organism>
<dbReference type="OrthoDB" id="7464126at2759"/>
<feature type="repeat" description="ANK" evidence="3">
    <location>
        <begin position="1374"/>
        <end position="1406"/>
    </location>
</feature>
<dbReference type="Pfam" id="PF00023">
    <property type="entry name" value="Ank"/>
    <property type="match status" value="1"/>
</dbReference>
<keyword evidence="2 3" id="KW-0040">ANK repeat</keyword>
<feature type="domain" description="Heterokaryon incompatibility" evidence="6">
    <location>
        <begin position="250"/>
        <end position="382"/>
    </location>
</feature>
<dbReference type="Proteomes" id="UP000799770">
    <property type="component" value="Unassembled WGS sequence"/>
</dbReference>
<sequence length="1696" mass="187290">MTSKLVDHIATQGGSKHQSHTKRKSRERERLGHGKRIRRNDGTPSIMRHENEPGRDPTMCADCQKIDFNSIFYEHTLSSNKKQPGYVVAALTHLNPSRSNDCRCCSILVSIAQSNLYEDSDLSEVEYHLIAYSTVKNLAPNLKTSLGHHDKPLLTVLAKSVPLPWTRTNSPRKFFVIVPHDSSPELYRPQIRPVDPSVDWKLVREWLEYCHLNHEASCQADGAISSLRVIDCRNPDDPRLVDLLEANGQYVALSYVWGDQNSANSDHNLSIQSAPLVIKDAMEVVRCLGFEFLWVDRYCIPQYDEYEKHRLIRNMNDVYMGASLTIIAAAGDGPHSGLPGVTRYRHGTGVQFESFSLVPFDLEGSLIVNKSRWSSRAWTYQEDVLSKRKLYFTEEGLYYQCQSMTHTENVILPLHLGSIRRGYPQWPKSTPVLPLISLEQSFSLESFDYRVSEYHNRQLSFDSDALHAFKGVFQHFHNVSGMRHLWGVPLKTLDVPSLVLGLSWHCLNCEGGERRYGFPSWSWAGWKKHQCEGFRCLSSPVIQWSEFVTYWTRPDVKLPAPPAPGIEIAVEVDSGSGLNRNAYDWGQDALKILWRAERDREPPRLRIRATIAVNPSLHLIDTESDYGSWPRPDSGLRQGRFYKSDISWEGGSTWKKDERTIKLVLLSQGWNPKRIEQMLYVMSELGSLCAKEFLHNLSADEQGLFRAATIAESLLKETESADADHKDASWSRKASASLLPFIAGIEQYGPAWDVFANSNDLLCPVLGSFDKDFGEYFDRVAGMLEEIGNILLRLPRAMRLYPDNKHLQKAVLAIYQDIFEFTSRARDVSRVGKNRSHWLFSMKHVVGFVATLRLVWKPFDVQFGAIKKRILKNVGDIETGADIAEKELAQQERQKDNVRWSKAEASQRMLADFIDEQSVVKVNEWLSPANIAPNHKVATNLRHGESGTWFLQGESFQRFLDEENSFLCLHALPGAGKTVLASSIINYLQDHVQSKSKGLAYFYCDYKEVQKQEPSKFLDADALAEPLRAASSNGHVEATKVLLEYMERTSKGMTEQHHSEEELPVENTEKDSALQQTLAKALYLASAKGHTSVISLLLRHKAPVNARGGRDGTALQAAALEGRANAVKLLLDSGASHWEACKRYGTPLAAAAEKAHQRTAGVLIDYGASPNSHGGWYSLPLVSAIVGKNLNLVRRLVEADADGNAVEGCYGWPLPAAAAALGMNSLIEEPVGYGANVNDNDDKASDALYAASLAGHVSTVDLLLKLGADVNAKGGRLRNALGAASSEGHFEVVEMLLDAGADVDYFDEHWGNALQTAAQRGHEEVVKLLADAGVDPNSPGDDKGTALVGAASNGNNTVIKCPFELKVPSGPTSEMTTALVAAAGAGRIETVNVLIDSGADANGLANPSQTASYCTPLQAAASKGHHHIGQASDRTRSCSRYSGRRLVRDRPHGGRQDHDALVDLALARGAEINLVREPLDIHDEIESCLLPMVRMLLRAGADINTPPCGMYGYPLQAAIERKRPNVARYLTNKGAEVKAKGGCFGGVLNAAALNCNETFLERLLKEGVNVDEGGARYATPLQAAACEGRLQNVMLLLRYGAEVNRTGGRYHTALQAACAGGRLTIAKLLVERGADPNVTGGRFRTALTAATIRGNEKLDSNGTSKRSQVAVTPMNLLARGGLQYENSVSTLYHNDI</sequence>
<dbReference type="Pfam" id="PF12796">
    <property type="entry name" value="Ank_2"/>
    <property type="match status" value="3"/>
</dbReference>
<evidence type="ECO:0000259" key="6">
    <source>
        <dbReference type="Pfam" id="PF06985"/>
    </source>
</evidence>
<dbReference type="PROSITE" id="PS50297">
    <property type="entry name" value="ANK_REP_REGION"/>
    <property type="match status" value="7"/>
</dbReference>
<dbReference type="Gene3D" id="1.25.40.20">
    <property type="entry name" value="Ankyrin repeat-containing domain"/>
    <property type="match status" value="3"/>
</dbReference>
<dbReference type="Pfam" id="PF24883">
    <property type="entry name" value="NPHP3_N"/>
    <property type="match status" value="1"/>
</dbReference>
<evidence type="ECO:0000313" key="8">
    <source>
        <dbReference type="EMBL" id="KAF2108794.1"/>
    </source>
</evidence>
<dbReference type="Pfam" id="PF06985">
    <property type="entry name" value="HET"/>
    <property type="match status" value="1"/>
</dbReference>
<feature type="domain" description="Nephrocystin 3-like N-terminal" evidence="7">
    <location>
        <begin position="946"/>
        <end position="1020"/>
    </location>
</feature>
<feature type="repeat" description="ANK" evidence="3">
    <location>
        <begin position="1609"/>
        <end position="1641"/>
    </location>
</feature>
<keyword evidence="9" id="KW-1185">Reference proteome</keyword>
<dbReference type="EMBL" id="ML977345">
    <property type="protein sequence ID" value="KAF2108794.1"/>
    <property type="molecule type" value="Genomic_DNA"/>
</dbReference>
<feature type="repeat" description="ANK" evidence="3">
    <location>
        <begin position="1110"/>
        <end position="1136"/>
    </location>
</feature>
<dbReference type="PANTHER" id="PTHR24198:SF194">
    <property type="entry name" value="INVERSIN-A"/>
    <property type="match status" value="1"/>
</dbReference>
<gene>
    <name evidence="8" type="ORF">BDV96DRAFT_636506</name>
</gene>
<feature type="coiled-coil region" evidence="4">
    <location>
        <begin position="881"/>
        <end position="908"/>
    </location>
</feature>
<dbReference type="InterPro" id="IPR036770">
    <property type="entry name" value="Ankyrin_rpt-contain_sf"/>
</dbReference>
<dbReference type="SUPFAM" id="SSF48403">
    <property type="entry name" value="Ankyrin repeat"/>
    <property type="match status" value="2"/>
</dbReference>
<dbReference type="InterPro" id="IPR010730">
    <property type="entry name" value="HET"/>
</dbReference>
<evidence type="ECO:0000256" key="1">
    <source>
        <dbReference type="ARBA" id="ARBA00022737"/>
    </source>
</evidence>
<evidence type="ECO:0000256" key="3">
    <source>
        <dbReference type="PROSITE-ProRule" id="PRU00023"/>
    </source>
</evidence>
<dbReference type="PROSITE" id="PS50088">
    <property type="entry name" value="ANK_REPEAT"/>
    <property type="match status" value="7"/>
</dbReference>
<feature type="repeat" description="ANK" evidence="3">
    <location>
        <begin position="1309"/>
        <end position="1341"/>
    </location>
</feature>
<dbReference type="InterPro" id="IPR056884">
    <property type="entry name" value="NPHP3-like_N"/>
</dbReference>